<dbReference type="SUPFAM" id="SSF52833">
    <property type="entry name" value="Thioredoxin-like"/>
    <property type="match status" value="1"/>
</dbReference>
<protein>
    <recommendedName>
        <fullName evidence="4">Thioredoxin domain-containing protein</fullName>
    </recommendedName>
</protein>
<proteinExistence type="predicted"/>
<gene>
    <name evidence="2" type="ORF">ACFPXP_13755</name>
</gene>
<evidence type="ECO:0000313" key="2">
    <source>
        <dbReference type="EMBL" id="MFC5987468.1"/>
    </source>
</evidence>
<sequence length="192" mass="22178">MNSVFLISYALLWCIVGLLLYLVLHLQKRIQNLRTQPTAAAKQNAPILFEENHGIPKGHPFPALTFTTYDDQPFELSPKKQPQGSLIAFTSVDCSSCNALYEQLKSFRSKQPQYHIQIMMNGELEQIQQKVRNFHLDFPVIPYKPEDKEVYQTRITPFVYYINSEGRVVAKSVINYEDQLELLVSRRLNEAA</sequence>
<dbReference type="InterPro" id="IPR036249">
    <property type="entry name" value="Thioredoxin-like_sf"/>
</dbReference>
<keyword evidence="1" id="KW-1133">Transmembrane helix</keyword>
<feature type="transmembrane region" description="Helical" evidence="1">
    <location>
        <begin position="6"/>
        <end position="24"/>
    </location>
</feature>
<keyword evidence="3" id="KW-1185">Reference proteome</keyword>
<reference evidence="3" key="1">
    <citation type="journal article" date="2019" name="Int. J. Syst. Evol. Microbiol.">
        <title>The Global Catalogue of Microorganisms (GCM) 10K type strain sequencing project: providing services to taxonomists for standard genome sequencing and annotation.</title>
        <authorList>
            <consortium name="The Broad Institute Genomics Platform"/>
            <consortium name="The Broad Institute Genome Sequencing Center for Infectious Disease"/>
            <person name="Wu L."/>
            <person name="Ma J."/>
        </authorList>
    </citation>
    <scope>NUCLEOTIDE SEQUENCE [LARGE SCALE GENOMIC DNA]</scope>
    <source>
        <strain evidence="3">CCM 8749</strain>
    </source>
</reference>
<evidence type="ECO:0008006" key="4">
    <source>
        <dbReference type="Google" id="ProtNLM"/>
    </source>
</evidence>
<organism evidence="2 3">
    <name type="scientific">Marinicrinis lubricantis</name>
    <dbReference type="NCBI Taxonomy" id="2086470"/>
    <lineage>
        <taxon>Bacteria</taxon>
        <taxon>Bacillati</taxon>
        <taxon>Bacillota</taxon>
        <taxon>Bacilli</taxon>
        <taxon>Bacillales</taxon>
        <taxon>Paenibacillaceae</taxon>
    </lineage>
</organism>
<comment type="caution">
    <text evidence="2">The sequence shown here is derived from an EMBL/GenBank/DDBJ whole genome shotgun (WGS) entry which is preliminary data.</text>
</comment>
<keyword evidence="1" id="KW-0812">Transmembrane</keyword>
<name>A0ABW1IQT0_9BACL</name>
<dbReference type="Proteomes" id="UP001596250">
    <property type="component" value="Unassembled WGS sequence"/>
</dbReference>
<evidence type="ECO:0000256" key="1">
    <source>
        <dbReference type="SAM" id="Phobius"/>
    </source>
</evidence>
<dbReference type="RefSeq" id="WP_379894854.1">
    <property type="nucleotide sequence ID" value="NZ_CBCSCT010000040.1"/>
</dbReference>
<keyword evidence="1" id="KW-0472">Membrane</keyword>
<dbReference type="Gene3D" id="3.40.30.10">
    <property type="entry name" value="Glutaredoxin"/>
    <property type="match status" value="1"/>
</dbReference>
<evidence type="ECO:0000313" key="3">
    <source>
        <dbReference type="Proteomes" id="UP001596250"/>
    </source>
</evidence>
<accession>A0ABW1IQT0</accession>
<dbReference type="EMBL" id="JBHSQV010000163">
    <property type="protein sequence ID" value="MFC5987468.1"/>
    <property type="molecule type" value="Genomic_DNA"/>
</dbReference>